<proteinExistence type="inferred from homology"/>
<dbReference type="Gene3D" id="3.30.70.1880">
    <property type="entry name" value="Protein of unknown function DUF881"/>
    <property type="match status" value="1"/>
</dbReference>
<protein>
    <submittedName>
        <fullName evidence="3">DUF881 domain-containing protein</fullName>
    </submittedName>
</protein>
<evidence type="ECO:0000313" key="4">
    <source>
        <dbReference type="Proteomes" id="UP001165287"/>
    </source>
</evidence>
<dbReference type="InterPro" id="IPR010273">
    <property type="entry name" value="DUF881"/>
</dbReference>
<dbReference type="RefSeq" id="WP_224136091.1">
    <property type="nucleotide sequence ID" value="NZ_JAIQUM010000001.1"/>
</dbReference>
<evidence type="ECO:0000256" key="2">
    <source>
        <dbReference type="SAM" id="Coils"/>
    </source>
</evidence>
<dbReference type="PANTHER" id="PTHR37313">
    <property type="entry name" value="UPF0749 PROTEIN RV1825"/>
    <property type="match status" value="1"/>
</dbReference>
<reference evidence="3" key="1">
    <citation type="submission" date="2024-05" db="EMBL/GenBank/DDBJ databases">
        <title>Metabacillus sp. nov., isolated from the rhizosphere soil of tomato plants.</title>
        <authorList>
            <person name="Ma R."/>
        </authorList>
    </citation>
    <scope>NUCLEOTIDE SEQUENCE</scope>
    <source>
        <strain evidence="3">DBTR6</strain>
    </source>
</reference>
<dbReference type="Proteomes" id="UP001165287">
    <property type="component" value="Unassembled WGS sequence"/>
</dbReference>
<keyword evidence="4" id="KW-1185">Reference proteome</keyword>
<feature type="coiled-coil region" evidence="2">
    <location>
        <begin position="50"/>
        <end position="84"/>
    </location>
</feature>
<organism evidence="3 4">
    <name type="scientific">Metabacillus rhizolycopersici</name>
    <dbReference type="NCBI Taxonomy" id="2875709"/>
    <lineage>
        <taxon>Bacteria</taxon>
        <taxon>Bacillati</taxon>
        <taxon>Bacillota</taxon>
        <taxon>Bacilli</taxon>
        <taxon>Bacillales</taxon>
        <taxon>Bacillaceae</taxon>
        <taxon>Metabacillus</taxon>
    </lineage>
</organism>
<comment type="caution">
    <text evidence="3">The sequence shown here is derived from an EMBL/GenBank/DDBJ whole genome shotgun (WGS) entry which is preliminary data.</text>
</comment>
<comment type="similarity">
    <text evidence="1">Belongs to the UPF0749 family.</text>
</comment>
<sequence>MRGRYVILSLVLLVLGFLISYSYQLTSERNLDHAISSEQWKKEFETRSLLIEKEEKNSDLQKILFEKQEEVKEIERSLKDQKQVYYNLVEDVEKFRMYVGDLPVAGNGVRVTLEDASYIPDGENVNNYIVHESHIFNLINELNISGAEAISINGQRISSDSYIHCNGPVITVDGKQFPAPFVISAIGDPNVLTPALNIAGGIIDQLAYDNIVVTVENKAEIKMDPLFHDQRVSS</sequence>
<dbReference type="EMBL" id="JAIQUM010000001">
    <property type="protein sequence ID" value="MBZ5748704.1"/>
    <property type="molecule type" value="Genomic_DNA"/>
</dbReference>
<evidence type="ECO:0000313" key="3">
    <source>
        <dbReference type="EMBL" id="MBZ5748704.1"/>
    </source>
</evidence>
<evidence type="ECO:0000256" key="1">
    <source>
        <dbReference type="ARBA" id="ARBA00009108"/>
    </source>
</evidence>
<dbReference type="PANTHER" id="PTHR37313:SF2">
    <property type="entry name" value="UPF0749 PROTEIN YLXX"/>
    <property type="match status" value="1"/>
</dbReference>
<dbReference type="Pfam" id="PF05949">
    <property type="entry name" value="DUF881"/>
    <property type="match status" value="1"/>
</dbReference>
<name>A0ABS7ULH1_9BACI</name>
<keyword evidence="2" id="KW-0175">Coiled coil</keyword>
<gene>
    <name evidence="3" type="ORF">K9V48_00190</name>
</gene>
<accession>A0ABS7ULH1</accession>